<evidence type="ECO:0000313" key="1">
    <source>
        <dbReference type="EMBL" id="OGC76262.1"/>
    </source>
</evidence>
<dbReference type="EMBL" id="MEWG01000047">
    <property type="protein sequence ID" value="OGC76262.1"/>
    <property type="molecule type" value="Genomic_DNA"/>
</dbReference>
<proteinExistence type="predicted"/>
<name>A0A1F4X3I0_UNCKA</name>
<dbReference type="Proteomes" id="UP000176815">
    <property type="component" value="Unassembled WGS sequence"/>
</dbReference>
<evidence type="ECO:0000313" key="2">
    <source>
        <dbReference type="Proteomes" id="UP000176815"/>
    </source>
</evidence>
<organism evidence="1 2">
    <name type="scientific">candidate division WWE3 bacterium RIFOXYD1_FULL_39_9</name>
    <dbReference type="NCBI Taxonomy" id="1802649"/>
    <lineage>
        <taxon>Bacteria</taxon>
        <taxon>Katanobacteria</taxon>
    </lineage>
</organism>
<protein>
    <submittedName>
        <fullName evidence="1">Uncharacterized protein</fullName>
    </submittedName>
</protein>
<dbReference type="AlphaFoldDB" id="A0A1F4X3I0"/>
<comment type="caution">
    <text evidence="1">The sequence shown here is derived from an EMBL/GenBank/DDBJ whole genome shotgun (WGS) entry which is preliminary data.</text>
</comment>
<sequence length="92" mass="10742">MNKFTETEHGKKFGSPMKAIKEFCSSCIGGQRMIVKCESKDCALFAYRTGKNPFSMRKRTEEQKATASERFKKMWADKKKPVEKVKRVRKEK</sequence>
<reference evidence="1 2" key="1">
    <citation type="journal article" date="2016" name="Nat. Commun.">
        <title>Thousands of microbial genomes shed light on interconnected biogeochemical processes in an aquifer system.</title>
        <authorList>
            <person name="Anantharaman K."/>
            <person name="Brown C.T."/>
            <person name="Hug L.A."/>
            <person name="Sharon I."/>
            <person name="Castelle C.J."/>
            <person name="Probst A.J."/>
            <person name="Thomas B.C."/>
            <person name="Singh A."/>
            <person name="Wilkins M.J."/>
            <person name="Karaoz U."/>
            <person name="Brodie E.L."/>
            <person name="Williams K.H."/>
            <person name="Hubbard S.S."/>
            <person name="Banfield J.F."/>
        </authorList>
    </citation>
    <scope>NUCLEOTIDE SEQUENCE [LARGE SCALE GENOMIC DNA]</scope>
</reference>
<accession>A0A1F4X3I0</accession>
<gene>
    <name evidence="1" type="ORF">A2619_02300</name>
</gene>